<accession>A0ABM3QYN8</accession>
<evidence type="ECO:0000313" key="3">
    <source>
        <dbReference type="RefSeq" id="XP_056688480.1"/>
    </source>
</evidence>
<dbReference type="PANTHER" id="PTHR47481">
    <property type="match status" value="1"/>
</dbReference>
<feature type="region of interest" description="Disordered" evidence="1">
    <location>
        <begin position="37"/>
        <end position="70"/>
    </location>
</feature>
<proteinExistence type="predicted"/>
<dbReference type="PANTHER" id="PTHR47481:SF10">
    <property type="entry name" value="COPIA-LIKE POLYPROTEIN_RETROTRANSPOSON"/>
    <property type="match status" value="1"/>
</dbReference>
<name>A0ABM3QYN8_SPIOL</name>
<evidence type="ECO:0008006" key="4">
    <source>
        <dbReference type="Google" id="ProtNLM"/>
    </source>
</evidence>
<dbReference type="RefSeq" id="XP_056688480.1">
    <property type="nucleotide sequence ID" value="XM_056832502.1"/>
</dbReference>
<reference evidence="2" key="1">
    <citation type="journal article" date="2021" name="Nat. Commun.">
        <title>Genomic analyses provide insights into spinach domestication and the genetic basis of agronomic traits.</title>
        <authorList>
            <person name="Cai X."/>
            <person name="Sun X."/>
            <person name="Xu C."/>
            <person name="Sun H."/>
            <person name="Wang X."/>
            <person name="Ge C."/>
            <person name="Zhang Z."/>
            <person name="Wang Q."/>
            <person name="Fei Z."/>
            <person name="Jiao C."/>
            <person name="Wang Q."/>
        </authorList>
    </citation>
    <scope>NUCLEOTIDE SEQUENCE [LARGE SCALE GENOMIC DNA]</scope>
    <source>
        <strain evidence="2">cv. Varoflay</strain>
    </source>
</reference>
<protein>
    <recommendedName>
        <fullName evidence="4">G-box binding protein multifunctional mosaic region domain-containing protein</fullName>
    </recommendedName>
</protein>
<keyword evidence="2" id="KW-1185">Reference proteome</keyword>
<evidence type="ECO:0000313" key="2">
    <source>
        <dbReference type="Proteomes" id="UP000813463"/>
    </source>
</evidence>
<evidence type="ECO:0000256" key="1">
    <source>
        <dbReference type="SAM" id="MobiDB-lite"/>
    </source>
</evidence>
<sequence>MALSPFSKARSSLLLEERELAAMAAHGGGSSLVATADNVAPPTDGSGSNGSNCNKNRNNRNNFGNKNRDGGGRGCEGWQWVPNFTSPPPPCPFSTQAWAKPTTSPTRASGQQRVLGSYPQHVYAASGPTGSYVPTYVSTDIESAMHTMTMAPPDSNWYMVTGATSHMTSSNGISRLILI</sequence>
<dbReference type="Proteomes" id="UP000813463">
    <property type="component" value="Chromosome 1"/>
</dbReference>
<dbReference type="GeneID" id="130463389"/>
<feature type="compositionally biased region" description="Low complexity" evidence="1">
    <location>
        <begin position="44"/>
        <end position="65"/>
    </location>
</feature>
<reference evidence="3" key="2">
    <citation type="submission" date="2025-08" db="UniProtKB">
        <authorList>
            <consortium name="RefSeq"/>
        </authorList>
    </citation>
    <scope>IDENTIFICATION</scope>
    <source>
        <tissue evidence="3">Leaf</tissue>
    </source>
</reference>
<gene>
    <name evidence="3" type="primary">LOC130463389</name>
</gene>
<organism evidence="2 3">
    <name type="scientific">Spinacia oleracea</name>
    <name type="common">Spinach</name>
    <dbReference type="NCBI Taxonomy" id="3562"/>
    <lineage>
        <taxon>Eukaryota</taxon>
        <taxon>Viridiplantae</taxon>
        <taxon>Streptophyta</taxon>
        <taxon>Embryophyta</taxon>
        <taxon>Tracheophyta</taxon>
        <taxon>Spermatophyta</taxon>
        <taxon>Magnoliopsida</taxon>
        <taxon>eudicotyledons</taxon>
        <taxon>Gunneridae</taxon>
        <taxon>Pentapetalae</taxon>
        <taxon>Caryophyllales</taxon>
        <taxon>Chenopodiaceae</taxon>
        <taxon>Chenopodioideae</taxon>
        <taxon>Anserineae</taxon>
        <taxon>Spinacia</taxon>
    </lineage>
</organism>